<gene>
    <name evidence="2" type="ORF">UFOPK1827_00164</name>
</gene>
<protein>
    <submittedName>
        <fullName evidence="2">Unannotated protein</fullName>
    </submittedName>
</protein>
<dbReference type="PRINTS" id="PR00081">
    <property type="entry name" value="GDHRDH"/>
</dbReference>
<reference evidence="2" key="1">
    <citation type="submission" date="2020-05" db="EMBL/GenBank/DDBJ databases">
        <authorList>
            <person name="Chiriac C."/>
            <person name="Salcher M."/>
            <person name="Ghai R."/>
            <person name="Kavagutti S V."/>
        </authorList>
    </citation>
    <scope>NUCLEOTIDE SEQUENCE</scope>
</reference>
<sequence length="256" mass="26674">MGQLDGRVAVITGGGRGIGEAIALRYAAEGATIVVSSRTASDLENTLSTAKLGADRGLAVVADATDRDDARRPVREALERFGRVDVLVNNVGGTVGNNDPFLANDEAFEATLVLCLTSAWWTTSAVLPSMRDQGFGRIISIGSGTSKTTGASLPYTTAKHALVGFTKELAKTGAPFGINANLLCPGWTRTSLVDFERIAQARGTSVAIEEERAAAESLQQRVLDASELTGMATLLASDDGRGITGQVISVDGGYKV</sequence>
<dbReference type="PANTHER" id="PTHR42760:SF40">
    <property type="entry name" value="3-OXOACYL-[ACYL-CARRIER-PROTEIN] REDUCTASE, CHLOROPLASTIC"/>
    <property type="match status" value="1"/>
</dbReference>
<name>A0A6J6G0D1_9ZZZZ</name>
<dbReference type="FunFam" id="3.40.50.720:FF:000084">
    <property type="entry name" value="Short-chain dehydrogenase reductase"/>
    <property type="match status" value="1"/>
</dbReference>
<dbReference type="Pfam" id="PF00106">
    <property type="entry name" value="adh_short"/>
    <property type="match status" value="1"/>
</dbReference>
<proteinExistence type="inferred from homology"/>
<evidence type="ECO:0000313" key="2">
    <source>
        <dbReference type="EMBL" id="CAB4594742.1"/>
    </source>
</evidence>
<dbReference type="CDD" id="cd05233">
    <property type="entry name" value="SDR_c"/>
    <property type="match status" value="1"/>
</dbReference>
<dbReference type="PRINTS" id="PR00080">
    <property type="entry name" value="SDRFAMILY"/>
</dbReference>
<accession>A0A6J6G0D1</accession>
<dbReference type="InterPro" id="IPR036291">
    <property type="entry name" value="NAD(P)-bd_dom_sf"/>
</dbReference>
<evidence type="ECO:0000256" key="1">
    <source>
        <dbReference type="ARBA" id="ARBA00006484"/>
    </source>
</evidence>
<dbReference type="PANTHER" id="PTHR42760">
    <property type="entry name" value="SHORT-CHAIN DEHYDROGENASES/REDUCTASES FAMILY MEMBER"/>
    <property type="match status" value="1"/>
</dbReference>
<dbReference type="SUPFAM" id="SSF51735">
    <property type="entry name" value="NAD(P)-binding Rossmann-fold domains"/>
    <property type="match status" value="1"/>
</dbReference>
<dbReference type="Gene3D" id="3.40.50.720">
    <property type="entry name" value="NAD(P)-binding Rossmann-like Domain"/>
    <property type="match status" value="1"/>
</dbReference>
<dbReference type="GO" id="GO:0030497">
    <property type="term" value="P:fatty acid elongation"/>
    <property type="evidence" value="ECO:0007669"/>
    <property type="project" value="TreeGrafter"/>
</dbReference>
<dbReference type="AlphaFoldDB" id="A0A6J6G0D1"/>
<organism evidence="2">
    <name type="scientific">freshwater metagenome</name>
    <dbReference type="NCBI Taxonomy" id="449393"/>
    <lineage>
        <taxon>unclassified sequences</taxon>
        <taxon>metagenomes</taxon>
        <taxon>ecological metagenomes</taxon>
    </lineage>
</organism>
<dbReference type="EMBL" id="CAEZUO010000004">
    <property type="protein sequence ID" value="CAB4594742.1"/>
    <property type="molecule type" value="Genomic_DNA"/>
</dbReference>
<dbReference type="InterPro" id="IPR002347">
    <property type="entry name" value="SDR_fam"/>
</dbReference>
<comment type="similarity">
    <text evidence="1">Belongs to the short-chain dehydrogenases/reductases (SDR) family.</text>
</comment>
<dbReference type="GO" id="GO:0016616">
    <property type="term" value="F:oxidoreductase activity, acting on the CH-OH group of donors, NAD or NADP as acceptor"/>
    <property type="evidence" value="ECO:0007669"/>
    <property type="project" value="TreeGrafter"/>
</dbReference>